<dbReference type="InterPro" id="IPR050064">
    <property type="entry name" value="IGPS_HisA/HisF"/>
</dbReference>
<accession>A0ABW1VR95</accession>
<evidence type="ECO:0000256" key="7">
    <source>
        <dbReference type="ARBA" id="ARBA00025475"/>
    </source>
</evidence>
<comment type="similarity">
    <text evidence="2 9 10">Belongs to the HisA/HisF family.</text>
</comment>
<dbReference type="RefSeq" id="WP_212708992.1">
    <property type="nucleotide sequence ID" value="NZ_BAAAFW010000086.1"/>
</dbReference>
<dbReference type="HAMAP" id="MF_01013">
    <property type="entry name" value="HisF"/>
    <property type="match status" value="1"/>
</dbReference>
<reference evidence="12" key="1">
    <citation type="journal article" date="2019" name="Int. J. Syst. Evol. Microbiol.">
        <title>The Global Catalogue of Microorganisms (GCM) 10K type strain sequencing project: providing services to taxonomists for standard genome sequencing and annotation.</title>
        <authorList>
            <consortium name="The Broad Institute Genomics Platform"/>
            <consortium name="The Broad Institute Genome Sequencing Center for Infectious Disease"/>
            <person name="Wu L."/>
            <person name="Ma J."/>
        </authorList>
    </citation>
    <scope>NUCLEOTIDE SEQUENCE [LARGE SCALE GENOMIC DNA]</scope>
    <source>
        <strain evidence="12">CGMCC 4.1530</strain>
    </source>
</reference>
<organism evidence="11 12">
    <name type="scientific">Tatumella punctata</name>
    <dbReference type="NCBI Taxonomy" id="399969"/>
    <lineage>
        <taxon>Bacteria</taxon>
        <taxon>Pseudomonadati</taxon>
        <taxon>Pseudomonadota</taxon>
        <taxon>Gammaproteobacteria</taxon>
        <taxon>Enterobacterales</taxon>
        <taxon>Erwiniaceae</taxon>
        <taxon>Tatumella</taxon>
    </lineage>
</organism>
<comment type="pathway">
    <text evidence="1 9">Amino-acid biosynthesis; L-histidine biosynthesis; L-histidine from 5-phospho-alpha-D-ribose 1-diphosphate: step 5/9.</text>
</comment>
<dbReference type="EMBL" id="JBHSUC010000034">
    <property type="protein sequence ID" value="MFC6363532.1"/>
    <property type="molecule type" value="Genomic_DNA"/>
</dbReference>
<dbReference type="EC" id="4.3.2.10" evidence="9"/>
<dbReference type="InterPro" id="IPR011060">
    <property type="entry name" value="RibuloseP-bd_barrel"/>
</dbReference>
<evidence type="ECO:0000256" key="10">
    <source>
        <dbReference type="RuleBase" id="RU003657"/>
    </source>
</evidence>
<gene>
    <name evidence="9 11" type="primary">hisF</name>
    <name evidence="11" type="ORF">ACFP73_15835</name>
</gene>
<keyword evidence="9" id="KW-0963">Cytoplasm</keyword>
<dbReference type="SUPFAM" id="SSF51366">
    <property type="entry name" value="Ribulose-phoshate binding barrel"/>
    <property type="match status" value="1"/>
</dbReference>
<comment type="subunit">
    <text evidence="3 9">Heterodimer of HisH and HisF.</text>
</comment>
<dbReference type="GO" id="GO:0016829">
    <property type="term" value="F:lyase activity"/>
    <property type="evidence" value="ECO:0007669"/>
    <property type="project" value="UniProtKB-KW"/>
</dbReference>
<feature type="active site" evidence="9">
    <location>
        <position position="130"/>
    </location>
</feature>
<dbReference type="NCBIfam" id="TIGR00735">
    <property type="entry name" value="hisF"/>
    <property type="match status" value="1"/>
</dbReference>
<evidence type="ECO:0000313" key="11">
    <source>
        <dbReference type="EMBL" id="MFC6363532.1"/>
    </source>
</evidence>
<dbReference type="PANTHER" id="PTHR21235:SF2">
    <property type="entry name" value="IMIDAZOLE GLYCEROL PHOSPHATE SYNTHASE HISHF"/>
    <property type="match status" value="1"/>
</dbReference>
<comment type="catalytic activity">
    <reaction evidence="8 9">
        <text>5-[(5-phospho-1-deoxy-D-ribulos-1-ylimino)methylamino]-1-(5-phospho-beta-D-ribosyl)imidazole-4-carboxamide + L-glutamine = D-erythro-1-(imidazol-4-yl)glycerol 3-phosphate + 5-amino-1-(5-phospho-beta-D-ribosyl)imidazole-4-carboxamide + L-glutamate + H(+)</text>
        <dbReference type="Rhea" id="RHEA:24793"/>
        <dbReference type="ChEBI" id="CHEBI:15378"/>
        <dbReference type="ChEBI" id="CHEBI:29985"/>
        <dbReference type="ChEBI" id="CHEBI:58278"/>
        <dbReference type="ChEBI" id="CHEBI:58359"/>
        <dbReference type="ChEBI" id="CHEBI:58475"/>
        <dbReference type="ChEBI" id="CHEBI:58525"/>
        <dbReference type="EC" id="4.3.2.10"/>
    </reaction>
</comment>
<proteinExistence type="inferred from homology"/>
<keyword evidence="5 9" id="KW-0368">Histidine biosynthesis</keyword>
<evidence type="ECO:0000256" key="5">
    <source>
        <dbReference type="ARBA" id="ARBA00023102"/>
    </source>
</evidence>
<evidence type="ECO:0000256" key="1">
    <source>
        <dbReference type="ARBA" id="ARBA00005091"/>
    </source>
</evidence>
<dbReference type="Pfam" id="PF00977">
    <property type="entry name" value="His_biosynth"/>
    <property type="match status" value="1"/>
</dbReference>
<dbReference type="InterPro" id="IPR004651">
    <property type="entry name" value="HisF"/>
</dbReference>
<dbReference type="InterPro" id="IPR013785">
    <property type="entry name" value="Aldolase_TIM"/>
</dbReference>
<dbReference type="Proteomes" id="UP001596215">
    <property type="component" value="Unassembled WGS sequence"/>
</dbReference>
<sequence length="258" mass="28646">MLAKRIIPCLDVRDGQVVKGVQFRNHEVIGDIVPLAKRYAEEGADELVFYDITASSDDRVVDKSWVSRVAEVIDIPFCVAGGIKSTEDAARILTFGADKISVNSPALADPDLISRLADRFGVQCIVAGIDTWYDEQNGIYQVNQYTGDESRTRVTQWQTADWVTEVQKRGAGEIVLNMMNQDGVRNGYDLQQLKLIRDICHVPLIASGGAGTMQHFLDAFRDTNIDGALAASVFHKQLINIAELKEFLRTNNVEVRTC</sequence>
<evidence type="ECO:0000256" key="8">
    <source>
        <dbReference type="ARBA" id="ARBA00047838"/>
    </source>
</evidence>
<keyword evidence="4 9" id="KW-0028">Amino-acid biosynthesis</keyword>
<evidence type="ECO:0000256" key="4">
    <source>
        <dbReference type="ARBA" id="ARBA00022605"/>
    </source>
</evidence>
<name>A0ABW1VR95_9GAMM</name>
<evidence type="ECO:0000256" key="6">
    <source>
        <dbReference type="ARBA" id="ARBA00023239"/>
    </source>
</evidence>
<comment type="function">
    <text evidence="7 9">IGPS catalyzes the conversion of PRFAR and glutamine to IGP, AICAR and glutamate. The HisF subunit catalyzes the cyclization activity that produces IGP and AICAR from PRFAR using the ammonia provided by the HisH subunit.</text>
</comment>
<evidence type="ECO:0000256" key="9">
    <source>
        <dbReference type="HAMAP-Rule" id="MF_01013"/>
    </source>
</evidence>
<dbReference type="InterPro" id="IPR006062">
    <property type="entry name" value="His_biosynth"/>
</dbReference>
<dbReference type="PANTHER" id="PTHR21235">
    <property type="entry name" value="IMIDAZOLE GLYCEROL PHOSPHATE SYNTHASE SUBUNIT HISF/H IGP SYNTHASE SUBUNIT HISF/H"/>
    <property type="match status" value="1"/>
</dbReference>
<dbReference type="CDD" id="cd04731">
    <property type="entry name" value="HisF"/>
    <property type="match status" value="1"/>
</dbReference>
<feature type="active site" evidence="9">
    <location>
        <position position="11"/>
    </location>
</feature>
<keyword evidence="12" id="KW-1185">Reference proteome</keyword>
<evidence type="ECO:0000256" key="2">
    <source>
        <dbReference type="ARBA" id="ARBA00009667"/>
    </source>
</evidence>
<evidence type="ECO:0000313" key="12">
    <source>
        <dbReference type="Proteomes" id="UP001596215"/>
    </source>
</evidence>
<protein>
    <recommendedName>
        <fullName evidence="9">Imidazole glycerol phosphate synthase subunit HisF</fullName>
        <ecNumber evidence="9">4.3.2.10</ecNumber>
    </recommendedName>
    <alternativeName>
        <fullName evidence="9">IGP synthase cyclase subunit</fullName>
    </alternativeName>
    <alternativeName>
        <fullName evidence="9">IGP synthase subunit HisF</fullName>
    </alternativeName>
    <alternativeName>
        <fullName evidence="9">ImGP synthase subunit HisF</fullName>
        <shortName evidence="9">IGPS subunit HisF</shortName>
    </alternativeName>
</protein>
<dbReference type="Gene3D" id="3.20.20.70">
    <property type="entry name" value="Aldolase class I"/>
    <property type="match status" value="1"/>
</dbReference>
<comment type="subcellular location">
    <subcellularLocation>
        <location evidence="9">Cytoplasm</location>
    </subcellularLocation>
</comment>
<keyword evidence="6 9" id="KW-0456">Lyase</keyword>
<comment type="caution">
    <text evidence="11">The sequence shown here is derived from an EMBL/GenBank/DDBJ whole genome shotgun (WGS) entry which is preliminary data.</text>
</comment>
<evidence type="ECO:0000256" key="3">
    <source>
        <dbReference type="ARBA" id="ARBA00011152"/>
    </source>
</evidence>